<dbReference type="Proteomes" id="UP001437256">
    <property type="component" value="Unassembled WGS sequence"/>
</dbReference>
<protein>
    <submittedName>
        <fullName evidence="2">Uncharacterized protein</fullName>
    </submittedName>
</protein>
<name>A0ABR2Z7Q3_9AGAR</name>
<dbReference type="EMBL" id="JBBXMP010000597">
    <property type="protein sequence ID" value="KAL0057298.1"/>
    <property type="molecule type" value="Genomic_DNA"/>
</dbReference>
<keyword evidence="3" id="KW-1185">Reference proteome</keyword>
<proteinExistence type="predicted"/>
<feature type="region of interest" description="Disordered" evidence="1">
    <location>
        <begin position="49"/>
        <end position="106"/>
    </location>
</feature>
<feature type="compositionally biased region" description="Basic residues" evidence="1">
    <location>
        <begin position="93"/>
        <end position="106"/>
    </location>
</feature>
<evidence type="ECO:0000256" key="1">
    <source>
        <dbReference type="SAM" id="MobiDB-lite"/>
    </source>
</evidence>
<feature type="compositionally biased region" description="Polar residues" evidence="1">
    <location>
        <begin position="59"/>
        <end position="68"/>
    </location>
</feature>
<evidence type="ECO:0000313" key="2">
    <source>
        <dbReference type="EMBL" id="KAL0057298.1"/>
    </source>
</evidence>
<comment type="caution">
    <text evidence="2">The sequence shown here is derived from an EMBL/GenBank/DDBJ whole genome shotgun (WGS) entry which is preliminary data.</text>
</comment>
<gene>
    <name evidence="2" type="ORF">AAF712_016067</name>
</gene>
<sequence>MSNGRTTRSGRRYVEFWQDLGNIEIVTIKSSCPPLESLLQQALEREAQPVDDPLENFDTDLSSQSTLDPNLAPPVKKRAVPEDEDAEEPAKGHNTHRHSKRRKRREVRMHADGHLHSHHLSAIQTCQTVSSSLNVAQLPAASGGYIGQDITGPSRNVWDVGWYRSQPDWDYVEWDGTNALLLVDEAGRIFMVGLKNVRDPSYNEDMEKLADLLEGARTMKLKLKREDLNHLRGEGFAAAATGWSMGGGQDRVTHSAGKHEEVMQNLIQEPCMRRLASTQDAGFACWSFRNYELYKESMGQLRSSIEGFKPNFDRSQFASLTCNFGPQVCTSIHTDAKNCPHSMCAITAVGQFESSKGGHLVLPDLKVIIEFPSGCTFLLPSAVLRHGNTRIQEGETRYSVTQYSAGGIFRWLEYGQRTEDQFRRQDPSGFRKMMKEREGRWSRMINMFVTLDDVRQYHSVNRDS</sequence>
<evidence type="ECO:0000313" key="3">
    <source>
        <dbReference type="Proteomes" id="UP001437256"/>
    </source>
</evidence>
<reference evidence="2 3" key="1">
    <citation type="submission" date="2024-05" db="EMBL/GenBank/DDBJ databases">
        <title>A draft genome resource for the thread blight pathogen Marasmius tenuissimus strain MS-2.</title>
        <authorList>
            <person name="Yulfo-Soto G.E."/>
            <person name="Baruah I.K."/>
            <person name="Amoako-Attah I."/>
            <person name="Bukari Y."/>
            <person name="Meinhardt L.W."/>
            <person name="Bailey B.A."/>
            <person name="Cohen S.P."/>
        </authorList>
    </citation>
    <scope>NUCLEOTIDE SEQUENCE [LARGE SCALE GENOMIC DNA]</scope>
    <source>
        <strain evidence="2 3">MS-2</strain>
    </source>
</reference>
<dbReference type="Gene3D" id="3.60.130.30">
    <property type="match status" value="1"/>
</dbReference>
<organism evidence="2 3">
    <name type="scientific">Marasmius tenuissimus</name>
    <dbReference type="NCBI Taxonomy" id="585030"/>
    <lineage>
        <taxon>Eukaryota</taxon>
        <taxon>Fungi</taxon>
        <taxon>Dikarya</taxon>
        <taxon>Basidiomycota</taxon>
        <taxon>Agaricomycotina</taxon>
        <taxon>Agaricomycetes</taxon>
        <taxon>Agaricomycetidae</taxon>
        <taxon>Agaricales</taxon>
        <taxon>Marasmiineae</taxon>
        <taxon>Marasmiaceae</taxon>
        <taxon>Marasmius</taxon>
    </lineage>
</organism>
<accession>A0ABR2Z7Q3</accession>